<feature type="domain" description="RNase H type-1" evidence="1">
    <location>
        <begin position="96"/>
        <end position="208"/>
    </location>
</feature>
<dbReference type="PANTHER" id="PTHR47074">
    <property type="entry name" value="BNAC02G40300D PROTEIN"/>
    <property type="match status" value="1"/>
</dbReference>
<dbReference type="InterPro" id="IPR044730">
    <property type="entry name" value="RNase_H-like_dom_plant"/>
</dbReference>
<dbReference type="CDD" id="cd06222">
    <property type="entry name" value="RNase_H_like"/>
    <property type="match status" value="1"/>
</dbReference>
<comment type="caution">
    <text evidence="2">The sequence shown here is derived from an EMBL/GenBank/DDBJ whole genome shotgun (WGS) entry which is preliminary data.</text>
</comment>
<dbReference type="InterPro" id="IPR052929">
    <property type="entry name" value="RNase_H-like_EbsB-rel"/>
</dbReference>
<dbReference type="InterPro" id="IPR012337">
    <property type="entry name" value="RNaseH-like_sf"/>
</dbReference>
<evidence type="ECO:0000313" key="3">
    <source>
        <dbReference type="Proteomes" id="UP001281410"/>
    </source>
</evidence>
<dbReference type="EMBL" id="JANJYJ010000003">
    <property type="protein sequence ID" value="KAK3224166.1"/>
    <property type="molecule type" value="Genomic_DNA"/>
</dbReference>
<dbReference type="InterPro" id="IPR036397">
    <property type="entry name" value="RNaseH_sf"/>
</dbReference>
<dbReference type="Pfam" id="PF13456">
    <property type="entry name" value="RVT_3"/>
    <property type="match status" value="1"/>
</dbReference>
<evidence type="ECO:0000313" key="2">
    <source>
        <dbReference type="EMBL" id="KAK3224166.1"/>
    </source>
</evidence>
<dbReference type="AlphaFoldDB" id="A0AAE0EDD4"/>
<organism evidence="2 3">
    <name type="scientific">Dipteronia sinensis</name>
    <dbReference type="NCBI Taxonomy" id="43782"/>
    <lineage>
        <taxon>Eukaryota</taxon>
        <taxon>Viridiplantae</taxon>
        <taxon>Streptophyta</taxon>
        <taxon>Embryophyta</taxon>
        <taxon>Tracheophyta</taxon>
        <taxon>Spermatophyta</taxon>
        <taxon>Magnoliopsida</taxon>
        <taxon>eudicotyledons</taxon>
        <taxon>Gunneridae</taxon>
        <taxon>Pentapetalae</taxon>
        <taxon>rosids</taxon>
        <taxon>malvids</taxon>
        <taxon>Sapindales</taxon>
        <taxon>Sapindaceae</taxon>
        <taxon>Hippocastanoideae</taxon>
        <taxon>Acereae</taxon>
        <taxon>Dipteronia</taxon>
    </lineage>
</organism>
<proteinExistence type="predicted"/>
<reference evidence="2" key="1">
    <citation type="journal article" date="2023" name="Plant J.">
        <title>Genome sequences and population genomics provide insights into the demographic history, inbreeding, and mutation load of two 'living fossil' tree species of Dipteronia.</title>
        <authorList>
            <person name="Feng Y."/>
            <person name="Comes H.P."/>
            <person name="Chen J."/>
            <person name="Zhu S."/>
            <person name="Lu R."/>
            <person name="Zhang X."/>
            <person name="Li P."/>
            <person name="Qiu J."/>
            <person name="Olsen K.M."/>
            <person name="Qiu Y."/>
        </authorList>
    </citation>
    <scope>NUCLEOTIDE SEQUENCE</scope>
    <source>
        <strain evidence="2">NBL</strain>
    </source>
</reference>
<dbReference type="SUPFAM" id="SSF53098">
    <property type="entry name" value="Ribonuclease H-like"/>
    <property type="match status" value="1"/>
</dbReference>
<gene>
    <name evidence="2" type="ORF">Dsin_011191</name>
</gene>
<dbReference type="GO" id="GO:0003676">
    <property type="term" value="F:nucleic acid binding"/>
    <property type="evidence" value="ECO:0007669"/>
    <property type="project" value="InterPro"/>
</dbReference>
<accession>A0AAE0EDD4</accession>
<dbReference type="Proteomes" id="UP001281410">
    <property type="component" value="Unassembled WGS sequence"/>
</dbReference>
<keyword evidence="3" id="KW-1185">Reference proteome</keyword>
<name>A0AAE0EDD4_9ROSI</name>
<dbReference type="GO" id="GO:0004523">
    <property type="term" value="F:RNA-DNA hybrid ribonuclease activity"/>
    <property type="evidence" value="ECO:0007669"/>
    <property type="project" value="InterPro"/>
</dbReference>
<protein>
    <recommendedName>
        <fullName evidence="1">RNase H type-1 domain-containing protein</fullName>
    </recommendedName>
</protein>
<sequence>MRSLCWGKEVLEKGLRWRVGDGTLIRIYKDKWIPRQSTFKILSQPLLGSEATVEQILSPSGGWNDALIAQSFTKDDVEAIQSIPIGSRSCGFFKVNCDAAIDVSEGRIGFGLVIRDSTGVVMASSSQVMAVYFNAQAAEAIAILRGIQFSKECGLYPCYIEYDAEVVVMWINESNHLDSMCGAILADIIFISTEMIDMSFNYVHRQAN</sequence>
<dbReference type="Gene3D" id="3.30.420.10">
    <property type="entry name" value="Ribonuclease H-like superfamily/Ribonuclease H"/>
    <property type="match status" value="1"/>
</dbReference>
<evidence type="ECO:0000259" key="1">
    <source>
        <dbReference type="Pfam" id="PF13456"/>
    </source>
</evidence>
<dbReference type="InterPro" id="IPR002156">
    <property type="entry name" value="RNaseH_domain"/>
</dbReference>
<dbReference type="PANTHER" id="PTHR47074:SF11">
    <property type="entry name" value="REVERSE TRANSCRIPTASE-LIKE PROTEIN"/>
    <property type="match status" value="1"/>
</dbReference>